<comment type="caution">
    <text evidence="1">The sequence shown here is derived from an EMBL/GenBank/DDBJ whole genome shotgun (WGS) entry which is preliminary data.</text>
</comment>
<reference evidence="1" key="2">
    <citation type="journal article" date="2022" name="New Phytol.">
        <title>Evolutionary transition to the ectomycorrhizal habit in the genomes of a hyperdiverse lineage of mushroom-forming fungi.</title>
        <authorList>
            <person name="Looney B."/>
            <person name="Miyauchi S."/>
            <person name="Morin E."/>
            <person name="Drula E."/>
            <person name="Courty P.E."/>
            <person name="Kohler A."/>
            <person name="Kuo A."/>
            <person name="LaButti K."/>
            <person name="Pangilinan J."/>
            <person name="Lipzen A."/>
            <person name="Riley R."/>
            <person name="Andreopoulos W."/>
            <person name="He G."/>
            <person name="Johnson J."/>
            <person name="Nolan M."/>
            <person name="Tritt A."/>
            <person name="Barry K.W."/>
            <person name="Grigoriev I.V."/>
            <person name="Nagy L.G."/>
            <person name="Hibbett D."/>
            <person name="Henrissat B."/>
            <person name="Matheny P.B."/>
            <person name="Labbe J."/>
            <person name="Martin F.M."/>
        </authorList>
    </citation>
    <scope>NUCLEOTIDE SEQUENCE</scope>
    <source>
        <strain evidence="1">FP105234-sp</strain>
    </source>
</reference>
<sequence length="311" mass="33524">MSSPKIWLITGANSGLGLSLASYVLSKGDKVIAAARDVAKIPPSLSGAHSIKLDPSAPETEVYAAANEALQVYGRIDVLVNNAGYSLTGPVEELDPIELRAEFQTNVFGPIALIKALLPSFRAQRSGHILNISSIAGFAGGPSLGAYNASKAALDAFSDALSREVAPFAIRVLSIVPGMFPTNFLSRATSTRPPEARRLGAYTTAEQGGRGVDWMYPAHVRDGQVGDREKAAQRMWEIVWGEGLARGLVEGQGGKREWVRVPLGPDSGKRMRARLAQLAENVDAMEPIWSSTDMDEEQIRVLREQLDSERE</sequence>
<name>A0ACB8RBA6_9AGAM</name>
<proteinExistence type="predicted"/>
<dbReference type="Proteomes" id="UP000814033">
    <property type="component" value="Unassembled WGS sequence"/>
</dbReference>
<dbReference type="EMBL" id="MU276125">
    <property type="protein sequence ID" value="KAI0041404.1"/>
    <property type="molecule type" value="Genomic_DNA"/>
</dbReference>
<evidence type="ECO:0000313" key="2">
    <source>
        <dbReference type="Proteomes" id="UP000814033"/>
    </source>
</evidence>
<accession>A0ACB8RBA6</accession>
<evidence type="ECO:0000313" key="1">
    <source>
        <dbReference type="EMBL" id="KAI0041404.1"/>
    </source>
</evidence>
<protein>
    <submittedName>
        <fullName evidence="1">NAD-P-binding protein</fullName>
    </submittedName>
</protein>
<keyword evidence="2" id="KW-1185">Reference proteome</keyword>
<reference evidence="1" key="1">
    <citation type="submission" date="2021-02" db="EMBL/GenBank/DDBJ databases">
        <authorList>
            <consortium name="DOE Joint Genome Institute"/>
            <person name="Ahrendt S."/>
            <person name="Looney B.P."/>
            <person name="Miyauchi S."/>
            <person name="Morin E."/>
            <person name="Drula E."/>
            <person name="Courty P.E."/>
            <person name="Chicoki N."/>
            <person name="Fauchery L."/>
            <person name="Kohler A."/>
            <person name="Kuo A."/>
            <person name="Labutti K."/>
            <person name="Pangilinan J."/>
            <person name="Lipzen A."/>
            <person name="Riley R."/>
            <person name="Andreopoulos W."/>
            <person name="He G."/>
            <person name="Johnson J."/>
            <person name="Barry K.W."/>
            <person name="Grigoriev I.V."/>
            <person name="Nagy L."/>
            <person name="Hibbett D."/>
            <person name="Henrissat B."/>
            <person name="Matheny P.B."/>
            <person name="Labbe J."/>
            <person name="Martin F."/>
        </authorList>
    </citation>
    <scope>NUCLEOTIDE SEQUENCE</scope>
    <source>
        <strain evidence="1">FP105234-sp</strain>
    </source>
</reference>
<gene>
    <name evidence="1" type="ORF">FA95DRAFT_1501537</name>
</gene>
<organism evidence="1 2">
    <name type="scientific">Auriscalpium vulgare</name>
    <dbReference type="NCBI Taxonomy" id="40419"/>
    <lineage>
        <taxon>Eukaryota</taxon>
        <taxon>Fungi</taxon>
        <taxon>Dikarya</taxon>
        <taxon>Basidiomycota</taxon>
        <taxon>Agaricomycotina</taxon>
        <taxon>Agaricomycetes</taxon>
        <taxon>Russulales</taxon>
        <taxon>Auriscalpiaceae</taxon>
        <taxon>Auriscalpium</taxon>
    </lineage>
</organism>